<comment type="caution">
    <text evidence="1">The sequence shown here is derived from an EMBL/GenBank/DDBJ whole genome shotgun (WGS) entry which is preliminary data.</text>
</comment>
<evidence type="ECO:0000313" key="2">
    <source>
        <dbReference type="Proteomes" id="UP001501591"/>
    </source>
</evidence>
<name>A0ABP7NLM0_9MICO</name>
<organism evidence="1 2">
    <name type="scientific">Microbacterium soli</name>
    <dbReference type="NCBI Taxonomy" id="446075"/>
    <lineage>
        <taxon>Bacteria</taxon>
        <taxon>Bacillati</taxon>
        <taxon>Actinomycetota</taxon>
        <taxon>Actinomycetes</taxon>
        <taxon>Micrococcales</taxon>
        <taxon>Microbacteriaceae</taxon>
        <taxon>Microbacterium</taxon>
    </lineage>
</organism>
<evidence type="ECO:0000313" key="1">
    <source>
        <dbReference type="EMBL" id="GAA3948098.1"/>
    </source>
</evidence>
<dbReference type="EMBL" id="BAABCP010000002">
    <property type="protein sequence ID" value="GAA3948098.1"/>
    <property type="molecule type" value="Genomic_DNA"/>
</dbReference>
<gene>
    <name evidence="1" type="ORF">GCM10022383_27330</name>
</gene>
<reference evidence="2" key="1">
    <citation type="journal article" date="2019" name="Int. J. Syst. Evol. Microbiol.">
        <title>The Global Catalogue of Microorganisms (GCM) 10K type strain sequencing project: providing services to taxonomists for standard genome sequencing and annotation.</title>
        <authorList>
            <consortium name="The Broad Institute Genomics Platform"/>
            <consortium name="The Broad Institute Genome Sequencing Center for Infectious Disease"/>
            <person name="Wu L."/>
            <person name="Ma J."/>
        </authorList>
    </citation>
    <scope>NUCLEOTIDE SEQUENCE [LARGE SCALE GENOMIC DNA]</scope>
    <source>
        <strain evidence="2">JCM 17024</strain>
    </source>
</reference>
<accession>A0ABP7NLM0</accession>
<protein>
    <submittedName>
        <fullName evidence="1">Uncharacterized protein</fullName>
    </submittedName>
</protein>
<keyword evidence="2" id="KW-1185">Reference proteome</keyword>
<proteinExistence type="predicted"/>
<dbReference type="RefSeq" id="WP_344820261.1">
    <property type="nucleotide sequence ID" value="NZ_BAABCP010000002.1"/>
</dbReference>
<dbReference type="Proteomes" id="UP001501591">
    <property type="component" value="Unassembled WGS sequence"/>
</dbReference>
<sequence>MSKQIAVKDRVHAPSAYPNRGYCGTTDLLNVTEDWRFVTCPNCAAARRADEEAR</sequence>